<dbReference type="PANTHER" id="PTHR35272:SF3">
    <property type="entry name" value="THIOL:DISULFIDE INTERCHANGE PROTEIN DSBC"/>
    <property type="match status" value="1"/>
</dbReference>
<dbReference type="AlphaFoldDB" id="A0A447UK98"/>
<organism evidence="2 3">
    <name type="scientific">Citrobacter koseri</name>
    <name type="common">Citrobacter diversus</name>
    <dbReference type="NCBI Taxonomy" id="545"/>
    <lineage>
        <taxon>Bacteria</taxon>
        <taxon>Pseudomonadati</taxon>
        <taxon>Pseudomonadota</taxon>
        <taxon>Gammaproteobacteria</taxon>
        <taxon>Enterobacterales</taxon>
        <taxon>Enterobacteriaceae</taxon>
        <taxon>Citrobacter</taxon>
    </lineage>
</organism>
<dbReference type="Pfam" id="PF13098">
    <property type="entry name" value="Thioredoxin_2"/>
    <property type="match status" value="1"/>
</dbReference>
<gene>
    <name evidence="2" type="primary">dsbC_1</name>
    <name evidence="2" type="ORF">NCTC11075_01905</name>
</gene>
<evidence type="ECO:0000313" key="2">
    <source>
        <dbReference type="EMBL" id="VEB88628.1"/>
    </source>
</evidence>
<name>A0A447UK98_CITKO</name>
<dbReference type="EMBL" id="LR134204">
    <property type="protein sequence ID" value="VEB88628.1"/>
    <property type="molecule type" value="Genomic_DNA"/>
</dbReference>
<reference evidence="2 3" key="1">
    <citation type="submission" date="2018-12" db="EMBL/GenBank/DDBJ databases">
        <authorList>
            <consortium name="Pathogen Informatics"/>
        </authorList>
    </citation>
    <scope>NUCLEOTIDE SEQUENCE [LARGE SCALE GENOMIC DNA]</scope>
    <source>
        <strain evidence="2 3">NCTC11075</strain>
    </source>
</reference>
<evidence type="ECO:0000313" key="3">
    <source>
        <dbReference type="Proteomes" id="UP000270272"/>
    </source>
</evidence>
<evidence type="ECO:0000259" key="1">
    <source>
        <dbReference type="Pfam" id="PF13098"/>
    </source>
</evidence>
<sequence>MKSIWCAKDRNKAFDDAMAGKGVKAATCDIDIANHYALGVQFGVSGTPAIVLSNGYVVPGLSGAERDEGVP</sequence>
<proteinExistence type="predicted"/>
<dbReference type="SUPFAM" id="SSF52833">
    <property type="entry name" value="Thioredoxin-like"/>
    <property type="match status" value="1"/>
</dbReference>
<dbReference type="InterPro" id="IPR036249">
    <property type="entry name" value="Thioredoxin-like_sf"/>
</dbReference>
<feature type="domain" description="Thioredoxin-like fold" evidence="1">
    <location>
        <begin position="1"/>
        <end position="64"/>
    </location>
</feature>
<dbReference type="PANTHER" id="PTHR35272">
    <property type="entry name" value="THIOL:DISULFIDE INTERCHANGE PROTEIN DSBC-RELATED"/>
    <property type="match status" value="1"/>
</dbReference>
<dbReference type="InterPro" id="IPR051470">
    <property type="entry name" value="Thiol:disulfide_interchange"/>
</dbReference>
<dbReference type="InterPro" id="IPR012336">
    <property type="entry name" value="Thioredoxin-like_fold"/>
</dbReference>
<accession>A0A447UK98</accession>
<protein>
    <submittedName>
        <fullName evidence="2">Thiol:disulfide interchange protein DsbC</fullName>
    </submittedName>
</protein>
<dbReference type="Gene3D" id="3.40.30.10">
    <property type="entry name" value="Glutaredoxin"/>
    <property type="match status" value="1"/>
</dbReference>
<dbReference type="Proteomes" id="UP000270272">
    <property type="component" value="Chromosome"/>
</dbReference>